<dbReference type="CDD" id="cd01450">
    <property type="entry name" value="vWFA_subfamily_ECM"/>
    <property type="match status" value="1"/>
</dbReference>
<dbReference type="CDD" id="cd00054">
    <property type="entry name" value="EGF_CA"/>
    <property type="match status" value="1"/>
</dbReference>
<keyword evidence="9" id="KW-1185">Reference proteome</keyword>
<evidence type="ECO:0000256" key="3">
    <source>
        <dbReference type="ARBA" id="ARBA00022737"/>
    </source>
</evidence>
<reference evidence="8 9" key="1">
    <citation type="submission" date="2024-11" db="EMBL/GenBank/DDBJ databases">
        <title>Chromosome-level genome assembly of the freshwater bivalve Anodonta woodiana.</title>
        <authorList>
            <person name="Chen X."/>
        </authorList>
    </citation>
    <scope>NUCLEOTIDE SEQUENCE [LARGE SCALE GENOMIC DNA]</scope>
    <source>
        <strain evidence="8">MN2024</strain>
        <tissue evidence="8">Gills</tissue>
    </source>
</reference>
<accession>A0ABD3V7A6</accession>
<dbReference type="Pfam" id="PF00092">
    <property type="entry name" value="VWA"/>
    <property type="match status" value="2"/>
</dbReference>
<sequence>MGIPKIHFVLMFRCLLYQRGKSCLFLSQINRVERSSTPGFCYDRAQVLVCESHHKEYQTEEFMRYLCTKERNACPINLMCTIVGKRCPVHYKTHCTNVCDIFGPGVNRCNNGGTCMNIGAGDYTCICPPGFTGKQCEYDIDECLANPCQHSASCKNIGKDNFNKQLDFIKELVKSVYIGPTFIQVKNTTLLDTIDQINYDPGVTNTGSALRAAREDVFSDSRKNVRKRCIILTDGKSSNRSDTRLQAKLLKDAEMASDYSDVFTVSTFDGLYSIQRKIGRYVCEVCHRKTSDVLYLLDTGNLVTFAEFQGAIDALQYVSMLFFGSDDIRVSLETYAAEPDTKFNFANGLTEIQIHQQIANLSKEIHPSSHTKALEYVYQKVIVHLTNGHGINNDTSFGDLETIDRAAMLNLASYPYMFYHLGEEQYTDVKVLRSLKSLSEYEVCNV</sequence>
<dbReference type="GO" id="GO:0042063">
    <property type="term" value="P:gliogenesis"/>
    <property type="evidence" value="ECO:0007669"/>
    <property type="project" value="UniProtKB-ARBA"/>
</dbReference>
<keyword evidence="2" id="KW-0732">Signal</keyword>
<evidence type="ECO:0000256" key="5">
    <source>
        <dbReference type="ARBA" id="ARBA00023180"/>
    </source>
</evidence>
<keyword evidence="1 6" id="KW-0245">EGF-like domain</keyword>
<evidence type="ECO:0000313" key="9">
    <source>
        <dbReference type="Proteomes" id="UP001634394"/>
    </source>
</evidence>
<feature type="domain" description="EGF-like" evidence="7">
    <location>
        <begin position="100"/>
        <end position="137"/>
    </location>
</feature>
<dbReference type="PROSITE" id="PS01186">
    <property type="entry name" value="EGF_2"/>
    <property type="match status" value="1"/>
</dbReference>
<keyword evidence="4 6" id="KW-1015">Disulfide bond</keyword>
<dbReference type="InterPro" id="IPR036465">
    <property type="entry name" value="vWFA_dom_sf"/>
</dbReference>
<dbReference type="Pfam" id="PF00008">
    <property type="entry name" value="EGF"/>
    <property type="match status" value="1"/>
</dbReference>
<dbReference type="InterPro" id="IPR001881">
    <property type="entry name" value="EGF-like_Ca-bd_dom"/>
</dbReference>
<proteinExistence type="predicted"/>
<dbReference type="InterPro" id="IPR050525">
    <property type="entry name" value="ECM_Assembly_Org"/>
</dbReference>
<protein>
    <recommendedName>
        <fullName evidence="7">EGF-like domain-containing protein</fullName>
    </recommendedName>
</protein>
<dbReference type="Proteomes" id="UP001634394">
    <property type="component" value="Unassembled WGS sequence"/>
</dbReference>
<dbReference type="InterPro" id="IPR002035">
    <property type="entry name" value="VWF_A"/>
</dbReference>
<dbReference type="PANTHER" id="PTHR24020">
    <property type="entry name" value="COLLAGEN ALPHA"/>
    <property type="match status" value="1"/>
</dbReference>
<dbReference type="PANTHER" id="PTHR24020:SF84">
    <property type="entry name" value="VWFA DOMAIN-CONTAINING PROTEIN"/>
    <property type="match status" value="1"/>
</dbReference>
<dbReference type="GO" id="GO:0048666">
    <property type="term" value="P:neuron development"/>
    <property type="evidence" value="ECO:0007669"/>
    <property type="project" value="UniProtKB-ARBA"/>
</dbReference>
<name>A0ABD3V7A6_SINWO</name>
<organism evidence="8 9">
    <name type="scientific">Sinanodonta woodiana</name>
    <name type="common">Chinese pond mussel</name>
    <name type="synonym">Anodonta woodiana</name>
    <dbReference type="NCBI Taxonomy" id="1069815"/>
    <lineage>
        <taxon>Eukaryota</taxon>
        <taxon>Metazoa</taxon>
        <taxon>Spiralia</taxon>
        <taxon>Lophotrochozoa</taxon>
        <taxon>Mollusca</taxon>
        <taxon>Bivalvia</taxon>
        <taxon>Autobranchia</taxon>
        <taxon>Heteroconchia</taxon>
        <taxon>Palaeoheterodonta</taxon>
        <taxon>Unionida</taxon>
        <taxon>Unionoidea</taxon>
        <taxon>Unionidae</taxon>
        <taxon>Unioninae</taxon>
        <taxon>Sinanodonta</taxon>
    </lineage>
</organism>
<evidence type="ECO:0000256" key="6">
    <source>
        <dbReference type="PROSITE-ProRule" id="PRU00076"/>
    </source>
</evidence>
<dbReference type="EMBL" id="JBJQND010000013">
    <property type="protein sequence ID" value="KAL3857499.1"/>
    <property type="molecule type" value="Genomic_DNA"/>
</dbReference>
<comment type="caution">
    <text evidence="6">Lacks conserved residue(s) required for the propagation of feature annotation.</text>
</comment>
<evidence type="ECO:0000256" key="2">
    <source>
        <dbReference type="ARBA" id="ARBA00022729"/>
    </source>
</evidence>
<dbReference type="GO" id="GO:0000902">
    <property type="term" value="P:cell morphogenesis"/>
    <property type="evidence" value="ECO:0007669"/>
    <property type="project" value="UniProtKB-ARBA"/>
</dbReference>
<gene>
    <name evidence="8" type="ORF">ACJMK2_012165</name>
</gene>
<evidence type="ECO:0000313" key="8">
    <source>
        <dbReference type="EMBL" id="KAL3857499.1"/>
    </source>
</evidence>
<dbReference type="AlphaFoldDB" id="A0ABD3V7A6"/>
<dbReference type="PROSITE" id="PS50026">
    <property type="entry name" value="EGF_3"/>
    <property type="match status" value="1"/>
</dbReference>
<dbReference type="PROSITE" id="PS00022">
    <property type="entry name" value="EGF_1"/>
    <property type="match status" value="1"/>
</dbReference>
<comment type="caution">
    <text evidence="8">The sequence shown here is derived from an EMBL/GenBank/DDBJ whole genome shotgun (WGS) entry which is preliminary data.</text>
</comment>
<dbReference type="InterPro" id="IPR000742">
    <property type="entry name" value="EGF"/>
</dbReference>
<evidence type="ECO:0000256" key="4">
    <source>
        <dbReference type="ARBA" id="ARBA00023157"/>
    </source>
</evidence>
<dbReference type="Gene3D" id="2.10.25.10">
    <property type="entry name" value="Laminin"/>
    <property type="match status" value="1"/>
</dbReference>
<evidence type="ECO:0000259" key="7">
    <source>
        <dbReference type="PROSITE" id="PS50026"/>
    </source>
</evidence>
<dbReference type="FunFam" id="2.10.25.10:FF:000230">
    <property type="entry name" value="Delta-like protein"/>
    <property type="match status" value="1"/>
</dbReference>
<feature type="disulfide bond" evidence="6">
    <location>
        <begin position="127"/>
        <end position="136"/>
    </location>
</feature>
<dbReference type="SMART" id="SM00179">
    <property type="entry name" value="EGF_CA"/>
    <property type="match status" value="1"/>
</dbReference>
<dbReference type="SMART" id="SM00181">
    <property type="entry name" value="EGF"/>
    <property type="match status" value="1"/>
</dbReference>
<keyword evidence="5" id="KW-0325">Glycoprotein</keyword>
<keyword evidence="3" id="KW-0677">Repeat</keyword>
<dbReference type="GO" id="GO:0005886">
    <property type="term" value="C:plasma membrane"/>
    <property type="evidence" value="ECO:0007669"/>
    <property type="project" value="UniProtKB-ARBA"/>
</dbReference>
<dbReference type="Gene3D" id="3.40.50.410">
    <property type="entry name" value="von Willebrand factor, type A domain"/>
    <property type="match status" value="2"/>
</dbReference>
<dbReference type="SUPFAM" id="SSF53300">
    <property type="entry name" value="vWA-like"/>
    <property type="match status" value="2"/>
</dbReference>
<evidence type="ECO:0000256" key="1">
    <source>
        <dbReference type="ARBA" id="ARBA00022536"/>
    </source>
</evidence>